<dbReference type="EMBL" id="LKET01000045">
    <property type="protein sequence ID" value="KPU43019.1"/>
    <property type="molecule type" value="Genomic_DNA"/>
</dbReference>
<dbReference type="OrthoDB" id="9812611at2"/>
<comment type="caution">
    <text evidence="1">The sequence shown here is derived from an EMBL/GenBank/DDBJ whole genome shotgun (WGS) entry which is preliminary data.</text>
</comment>
<proteinExistence type="predicted"/>
<accession>A0A0P8W356</accession>
<dbReference type="PATRIC" id="fig|36849.3.peg.3652"/>
<keyword evidence="2" id="KW-1185">Reference proteome</keyword>
<dbReference type="AlphaFoldDB" id="A0A0P8W356"/>
<dbReference type="Pfam" id="PF09669">
    <property type="entry name" value="Phage_pRha"/>
    <property type="match status" value="1"/>
</dbReference>
<gene>
    <name evidence="1" type="ORF">OXPF_34510</name>
</gene>
<dbReference type="RefSeq" id="WP_054876446.1">
    <property type="nucleotide sequence ID" value="NZ_LKET01000045.1"/>
</dbReference>
<sequence>MNELTVINHNGQLLIDSREVARITDKDHSNLMRDIRGYIDILDTPDSNLKAANFFIESTYMDRQNQERRCYLLTRKGCDMVANKMTGEKGGEMI</sequence>
<dbReference type="STRING" id="36849.OXPF_34510"/>
<dbReference type="Proteomes" id="UP000050326">
    <property type="component" value="Unassembled WGS sequence"/>
</dbReference>
<dbReference type="InterPro" id="IPR014054">
    <property type="entry name" value="Phage_regulatory_Rha"/>
</dbReference>
<protein>
    <submittedName>
        <fullName evidence="1">Phage regulatory protein Rha</fullName>
    </submittedName>
</protein>
<evidence type="ECO:0000313" key="2">
    <source>
        <dbReference type="Proteomes" id="UP000050326"/>
    </source>
</evidence>
<reference evidence="1 2" key="1">
    <citation type="submission" date="2015-09" db="EMBL/GenBank/DDBJ databases">
        <title>Genome sequence of Oxobacter pfennigii DSM 3222.</title>
        <authorList>
            <person name="Poehlein A."/>
            <person name="Bengelsdorf F.R."/>
            <person name="Schiel-Bengelsdorf B."/>
            <person name="Duerre P."/>
            <person name="Daniel R."/>
        </authorList>
    </citation>
    <scope>NUCLEOTIDE SEQUENCE [LARGE SCALE GENOMIC DNA]</scope>
    <source>
        <strain evidence="1 2">DSM 3222</strain>
    </source>
</reference>
<name>A0A0P8W356_9CLOT</name>
<evidence type="ECO:0000313" key="1">
    <source>
        <dbReference type="EMBL" id="KPU43019.1"/>
    </source>
</evidence>
<organism evidence="1 2">
    <name type="scientific">Oxobacter pfennigii</name>
    <dbReference type="NCBI Taxonomy" id="36849"/>
    <lineage>
        <taxon>Bacteria</taxon>
        <taxon>Bacillati</taxon>
        <taxon>Bacillota</taxon>
        <taxon>Clostridia</taxon>
        <taxon>Eubacteriales</taxon>
        <taxon>Clostridiaceae</taxon>
        <taxon>Oxobacter</taxon>
    </lineage>
</organism>